<dbReference type="InterPro" id="IPR050378">
    <property type="entry name" value="Metallo-dep_Hydrolases_sf"/>
</dbReference>
<dbReference type="SUPFAM" id="SSF51556">
    <property type="entry name" value="Metallo-dependent hydrolases"/>
    <property type="match status" value="1"/>
</dbReference>
<dbReference type="AlphaFoldDB" id="A0A382F7V9"/>
<dbReference type="GO" id="GO:0016812">
    <property type="term" value="F:hydrolase activity, acting on carbon-nitrogen (but not peptide) bonds, in cyclic amides"/>
    <property type="evidence" value="ECO:0007669"/>
    <property type="project" value="TreeGrafter"/>
</dbReference>
<dbReference type="InterPro" id="IPR011059">
    <property type="entry name" value="Metal-dep_hydrolase_composite"/>
</dbReference>
<sequence>MHFNYLIKNGTVVDGTGSKPIKSDVGIKNQTIEVVGDLSTSVADNVLDAAGMIVSPGFIDVHSHADGALLVDGQHASGIKQGVTTEIIAPDGLTLAPLSKTNYPMYRWYLSGILGLPPVNIDMSSIEAARKNYHKKTACNVAMFAAHGPIRIESIGMNDKPLKGKPLSKALKLLSQSLEQGAVGFSTGLSYYPNSYSDTEELIELMKVTEKTGKPLSIHIRNHNIDRSYVGGGIEEAIEIGRKTNAKIHIEHYKTQPGSENRLDELLNPIDK</sequence>
<dbReference type="Gene3D" id="3.20.20.140">
    <property type="entry name" value="Metal-dependent hydrolases"/>
    <property type="match status" value="1"/>
</dbReference>
<proteinExistence type="predicted"/>
<dbReference type="SUPFAM" id="SSF51338">
    <property type="entry name" value="Composite domain of metallo-dependent hydrolases"/>
    <property type="match status" value="1"/>
</dbReference>
<feature type="domain" description="Amidohydrolase 3" evidence="1">
    <location>
        <begin position="46"/>
        <end position="133"/>
    </location>
</feature>
<dbReference type="InterPro" id="IPR032466">
    <property type="entry name" value="Metal_Hydrolase"/>
</dbReference>
<reference evidence="2" key="1">
    <citation type="submission" date="2018-05" db="EMBL/GenBank/DDBJ databases">
        <authorList>
            <person name="Lanie J.A."/>
            <person name="Ng W.-L."/>
            <person name="Kazmierczak K.M."/>
            <person name="Andrzejewski T.M."/>
            <person name="Davidsen T.M."/>
            <person name="Wayne K.J."/>
            <person name="Tettelin H."/>
            <person name="Glass J.I."/>
            <person name="Rusch D."/>
            <person name="Podicherti R."/>
            <person name="Tsui H.-C.T."/>
            <person name="Winkler M.E."/>
        </authorList>
    </citation>
    <scope>NUCLEOTIDE SEQUENCE</scope>
</reference>
<dbReference type="Pfam" id="PF07969">
    <property type="entry name" value="Amidohydro_3"/>
    <property type="match status" value="1"/>
</dbReference>
<evidence type="ECO:0000259" key="1">
    <source>
        <dbReference type="Pfam" id="PF07969"/>
    </source>
</evidence>
<protein>
    <recommendedName>
        <fullName evidence="1">Amidohydrolase 3 domain-containing protein</fullName>
    </recommendedName>
</protein>
<dbReference type="GO" id="GO:0005829">
    <property type="term" value="C:cytosol"/>
    <property type="evidence" value="ECO:0007669"/>
    <property type="project" value="TreeGrafter"/>
</dbReference>
<name>A0A382F7V9_9ZZZZ</name>
<dbReference type="InterPro" id="IPR013108">
    <property type="entry name" value="Amidohydro_3"/>
</dbReference>
<feature type="non-terminal residue" evidence="2">
    <location>
        <position position="272"/>
    </location>
</feature>
<dbReference type="EMBL" id="UINC01048321">
    <property type="protein sequence ID" value="SVB58722.1"/>
    <property type="molecule type" value="Genomic_DNA"/>
</dbReference>
<dbReference type="PANTHER" id="PTHR11647:SF1">
    <property type="entry name" value="COLLAPSIN RESPONSE MEDIATOR PROTEIN"/>
    <property type="match status" value="1"/>
</dbReference>
<dbReference type="PANTHER" id="PTHR11647">
    <property type="entry name" value="HYDRANTOINASE/DIHYDROPYRIMIDINASE FAMILY MEMBER"/>
    <property type="match status" value="1"/>
</dbReference>
<evidence type="ECO:0000313" key="2">
    <source>
        <dbReference type="EMBL" id="SVB58722.1"/>
    </source>
</evidence>
<gene>
    <name evidence="2" type="ORF">METZ01_LOCUS211576</name>
</gene>
<organism evidence="2">
    <name type="scientific">marine metagenome</name>
    <dbReference type="NCBI Taxonomy" id="408172"/>
    <lineage>
        <taxon>unclassified sequences</taxon>
        <taxon>metagenomes</taxon>
        <taxon>ecological metagenomes</taxon>
    </lineage>
</organism>
<accession>A0A382F7V9</accession>